<dbReference type="OrthoDB" id="462433at2"/>
<dbReference type="RefSeq" id="WP_084111652.1">
    <property type="nucleotide sequence ID" value="NZ_CP017675.1"/>
</dbReference>
<dbReference type="Proteomes" id="UP000180235">
    <property type="component" value="Chromosome"/>
</dbReference>
<dbReference type="AlphaFoldDB" id="A0A1J0AE05"/>
<sequence length="101" mass="11223">MLILNLPEGSLGVAFSPAAAVDLAQQLHTLKHSWQNSPPPPRPELNFVYSDNVYFELFCNPNVWPSPFAAQVLVTVRHPQVQVSTQIGLPQLLEDVASYQQ</sequence>
<dbReference type="KEGG" id="glt:GlitD10_1835"/>
<proteinExistence type="predicted"/>
<protein>
    <submittedName>
        <fullName evidence="1">Uncharacterized protein</fullName>
    </submittedName>
</protein>
<name>A0A1J0AE05_9CYAN</name>
<organism evidence="1 2">
    <name type="scientific">Gloeomargarita lithophora Alchichica-D10</name>
    <dbReference type="NCBI Taxonomy" id="1188229"/>
    <lineage>
        <taxon>Bacteria</taxon>
        <taxon>Bacillati</taxon>
        <taxon>Cyanobacteriota</taxon>
        <taxon>Cyanophyceae</taxon>
        <taxon>Gloeomargaritales</taxon>
        <taxon>Gloeomargaritaceae</taxon>
        <taxon>Gloeomargarita</taxon>
    </lineage>
</organism>
<reference evidence="1 2" key="1">
    <citation type="submission" date="2016-10" db="EMBL/GenBank/DDBJ databases">
        <title>Description of Gloeomargarita lithophora gen. nov., sp. nov., a thylakoid-bearing basal-branching cyanobacterium with intracellular carbonates, and proposal for Gloeomargaritales ord. nov.</title>
        <authorList>
            <person name="Moreira D."/>
            <person name="Tavera R."/>
            <person name="Benzerara K."/>
            <person name="Skouri-Panet F."/>
            <person name="Couradeau E."/>
            <person name="Gerard E."/>
            <person name="Loussert C."/>
            <person name="Novelo E."/>
            <person name="Zivanovic Y."/>
            <person name="Lopez-Garcia P."/>
        </authorList>
    </citation>
    <scope>NUCLEOTIDE SEQUENCE [LARGE SCALE GENOMIC DNA]</scope>
    <source>
        <strain evidence="1 2">D10</strain>
    </source>
</reference>
<evidence type="ECO:0000313" key="1">
    <source>
        <dbReference type="EMBL" id="APB34161.1"/>
    </source>
</evidence>
<dbReference type="STRING" id="1188229.GlitD10_1835"/>
<dbReference type="EMBL" id="CP017675">
    <property type="protein sequence ID" value="APB34161.1"/>
    <property type="molecule type" value="Genomic_DNA"/>
</dbReference>
<keyword evidence="2" id="KW-1185">Reference proteome</keyword>
<gene>
    <name evidence="1" type="ORF">GlitD10_1835</name>
</gene>
<evidence type="ECO:0000313" key="2">
    <source>
        <dbReference type="Proteomes" id="UP000180235"/>
    </source>
</evidence>
<accession>A0A1J0AE05</accession>